<proteinExistence type="predicted"/>
<feature type="region of interest" description="Disordered" evidence="1">
    <location>
        <begin position="18"/>
        <end position="67"/>
    </location>
</feature>
<name>A0ABR6EKY7_9ACTN</name>
<accession>A0ABR6EKY7</accession>
<keyword evidence="3" id="KW-1185">Reference proteome</keyword>
<dbReference type="EMBL" id="WMLF01000348">
    <property type="protein sequence ID" value="MBB1245803.1"/>
    <property type="molecule type" value="Genomic_DNA"/>
</dbReference>
<evidence type="ECO:0000313" key="2">
    <source>
        <dbReference type="EMBL" id="MBB1245803.1"/>
    </source>
</evidence>
<dbReference type="Proteomes" id="UP000766698">
    <property type="component" value="Unassembled WGS sequence"/>
</dbReference>
<dbReference type="PROSITE" id="PS51257">
    <property type="entry name" value="PROKAR_LIPOPROTEIN"/>
    <property type="match status" value="1"/>
</dbReference>
<protein>
    <recommendedName>
        <fullName evidence="4">DUF4333 domain-containing protein</fullName>
    </recommendedName>
</protein>
<evidence type="ECO:0000256" key="1">
    <source>
        <dbReference type="SAM" id="MobiDB-lite"/>
    </source>
</evidence>
<comment type="caution">
    <text evidence="2">The sequence shown here is derived from an EMBL/GenBank/DDBJ whole genome shotgun (WGS) entry which is preliminary data.</text>
</comment>
<reference evidence="3" key="1">
    <citation type="journal article" date="2020" name="Syst. Appl. Microbiol.">
        <title>Streptomyces alkaliterrae sp. nov., isolated from an alkaline soil, and emended descriptions of Streptomyces alkaliphilus, Streptomyces calidiresistens and Streptomyces durbertensis.</title>
        <authorList>
            <person name="Swiecimska M."/>
            <person name="Golinska P."/>
            <person name="Nouioui I."/>
            <person name="Wypij M."/>
            <person name="Rai M."/>
            <person name="Sangal V."/>
            <person name="Goodfellow M."/>
        </authorList>
    </citation>
    <scope>NUCLEOTIDE SEQUENCE [LARGE SCALE GENOMIC DNA]</scope>
    <source>
        <strain evidence="3">DSM 104538</strain>
    </source>
</reference>
<dbReference type="RefSeq" id="WP_182857100.1">
    <property type="nucleotide sequence ID" value="NZ_WMLF01000348.1"/>
</dbReference>
<organism evidence="2 3">
    <name type="scientific">Streptomyces durbertensis</name>
    <dbReference type="NCBI Taxonomy" id="2448886"/>
    <lineage>
        <taxon>Bacteria</taxon>
        <taxon>Bacillati</taxon>
        <taxon>Actinomycetota</taxon>
        <taxon>Actinomycetes</taxon>
        <taxon>Kitasatosporales</taxon>
        <taxon>Streptomycetaceae</taxon>
        <taxon>Streptomyces</taxon>
    </lineage>
</organism>
<evidence type="ECO:0000313" key="3">
    <source>
        <dbReference type="Proteomes" id="UP000766698"/>
    </source>
</evidence>
<evidence type="ECO:0008006" key="4">
    <source>
        <dbReference type="Google" id="ProtNLM"/>
    </source>
</evidence>
<sequence length="242" mass="25792">MRYTRTLVGVVAVGLLTVGCGGDDSDGADAKSTPSAEASADSGAKDNTDDQGTEDGGDAGSDAEGDELPVKVEEEGDLLGASPKIEPSPDRTATVTEKVLHELRQRTLRMAGVEGKTSGECAGGELTMEAGATTKCTVDYEGVKVPWDVTISDNYKPGSFVFSYQAKPLKAVLTAKSAYGNFYKLNNSTSDQLRCGEIPDAVLVELGEDTEYRCQYLIKSQNRWSDRAVAVREMGVTFNLVR</sequence>
<feature type="compositionally biased region" description="Acidic residues" evidence="1">
    <location>
        <begin position="49"/>
        <end position="67"/>
    </location>
</feature>
<gene>
    <name evidence="2" type="ORF">GL263_19920</name>
</gene>